<gene>
    <name evidence="2" type="ORF">FLL45_02285</name>
</gene>
<evidence type="ECO:0000313" key="2">
    <source>
        <dbReference type="EMBL" id="TQV76806.1"/>
    </source>
</evidence>
<feature type="chain" id="PRO_5021774123" evidence="1">
    <location>
        <begin position="22"/>
        <end position="139"/>
    </location>
</feature>
<feature type="signal peptide" evidence="1">
    <location>
        <begin position="1"/>
        <end position="21"/>
    </location>
</feature>
<evidence type="ECO:0000313" key="3">
    <source>
        <dbReference type="Proteomes" id="UP000317839"/>
    </source>
</evidence>
<comment type="caution">
    <text evidence="2">The sequence shown here is derived from an EMBL/GenBank/DDBJ whole genome shotgun (WGS) entry which is preliminary data.</text>
</comment>
<proteinExistence type="predicted"/>
<protein>
    <submittedName>
        <fullName evidence="2">Uncharacterized protein</fullName>
    </submittedName>
</protein>
<dbReference type="EMBL" id="VIKR01000001">
    <property type="protein sequence ID" value="TQV76806.1"/>
    <property type="molecule type" value="Genomic_DNA"/>
</dbReference>
<name>A0A545THY2_9GAMM</name>
<sequence>MKIKSILVVFLGTLMSGSVLAGLTQPAEVTIDTENRLATGDMNTARRSDNEFAFIGCGVRVISVSETEVINFGFCQAGIGEAEEERITCFTQNAQLLDGIKSIADYSYVTFSWDENGDCTRIGNSTQSFYLPKVKVKKK</sequence>
<organism evidence="2 3">
    <name type="scientific">Aliikangiella marina</name>
    <dbReference type="NCBI Taxonomy" id="1712262"/>
    <lineage>
        <taxon>Bacteria</taxon>
        <taxon>Pseudomonadati</taxon>
        <taxon>Pseudomonadota</taxon>
        <taxon>Gammaproteobacteria</taxon>
        <taxon>Oceanospirillales</taxon>
        <taxon>Pleioneaceae</taxon>
        <taxon>Aliikangiella</taxon>
    </lineage>
</organism>
<dbReference type="RefSeq" id="WP_142888166.1">
    <property type="nucleotide sequence ID" value="NZ_VIKR01000001.1"/>
</dbReference>
<accession>A0A545THY2</accession>
<keyword evidence="3" id="KW-1185">Reference proteome</keyword>
<reference evidence="2 3" key="1">
    <citation type="submission" date="2019-06" db="EMBL/GenBank/DDBJ databases">
        <title>Draft genome of Aliikangiella marina GYP-15.</title>
        <authorList>
            <person name="Wang G."/>
        </authorList>
    </citation>
    <scope>NUCLEOTIDE SEQUENCE [LARGE SCALE GENOMIC DNA]</scope>
    <source>
        <strain evidence="2 3">GYP-15</strain>
    </source>
</reference>
<dbReference type="Proteomes" id="UP000317839">
    <property type="component" value="Unassembled WGS sequence"/>
</dbReference>
<dbReference type="OrthoDB" id="7064112at2"/>
<keyword evidence="1" id="KW-0732">Signal</keyword>
<dbReference type="AlphaFoldDB" id="A0A545THY2"/>
<evidence type="ECO:0000256" key="1">
    <source>
        <dbReference type="SAM" id="SignalP"/>
    </source>
</evidence>